<dbReference type="EMBL" id="BLXT01007949">
    <property type="protein sequence ID" value="GFO44300.1"/>
    <property type="molecule type" value="Genomic_DNA"/>
</dbReference>
<keyword evidence="3" id="KW-1185">Reference proteome</keyword>
<feature type="region of interest" description="Disordered" evidence="1">
    <location>
        <begin position="1"/>
        <end position="40"/>
    </location>
</feature>
<dbReference type="AlphaFoldDB" id="A0AAV4DJZ2"/>
<name>A0AAV4DJZ2_9GAST</name>
<accession>A0AAV4DJZ2</accession>
<evidence type="ECO:0000256" key="1">
    <source>
        <dbReference type="SAM" id="MobiDB-lite"/>
    </source>
</evidence>
<gene>
    <name evidence="2" type="ORF">PoB_007080500</name>
</gene>
<dbReference type="Proteomes" id="UP000735302">
    <property type="component" value="Unassembled WGS sequence"/>
</dbReference>
<organism evidence="2 3">
    <name type="scientific">Plakobranchus ocellatus</name>
    <dbReference type="NCBI Taxonomy" id="259542"/>
    <lineage>
        <taxon>Eukaryota</taxon>
        <taxon>Metazoa</taxon>
        <taxon>Spiralia</taxon>
        <taxon>Lophotrochozoa</taxon>
        <taxon>Mollusca</taxon>
        <taxon>Gastropoda</taxon>
        <taxon>Heterobranchia</taxon>
        <taxon>Euthyneura</taxon>
        <taxon>Panpulmonata</taxon>
        <taxon>Sacoglossa</taxon>
        <taxon>Placobranchoidea</taxon>
        <taxon>Plakobranchidae</taxon>
        <taxon>Plakobranchus</taxon>
    </lineage>
</organism>
<evidence type="ECO:0000313" key="3">
    <source>
        <dbReference type="Proteomes" id="UP000735302"/>
    </source>
</evidence>
<reference evidence="2 3" key="1">
    <citation type="journal article" date="2021" name="Elife">
        <title>Chloroplast acquisition without the gene transfer in kleptoplastic sea slugs, Plakobranchus ocellatus.</title>
        <authorList>
            <person name="Maeda T."/>
            <person name="Takahashi S."/>
            <person name="Yoshida T."/>
            <person name="Shimamura S."/>
            <person name="Takaki Y."/>
            <person name="Nagai Y."/>
            <person name="Toyoda A."/>
            <person name="Suzuki Y."/>
            <person name="Arimoto A."/>
            <person name="Ishii H."/>
            <person name="Satoh N."/>
            <person name="Nishiyama T."/>
            <person name="Hasebe M."/>
            <person name="Maruyama T."/>
            <person name="Minagawa J."/>
            <person name="Obokata J."/>
            <person name="Shigenobu S."/>
        </authorList>
    </citation>
    <scope>NUCLEOTIDE SEQUENCE [LARGE SCALE GENOMIC DNA]</scope>
</reference>
<protein>
    <submittedName>
        <fullName evidence="2">Uncharacterized protein</fullName>
    </submittedName>
</protein>
<evidence type="ECO:0000313" key="2">
    <source>
        <dbReference type="EMBL" id="GFO44300.1"/>
    </source>
</evidence>
<proteinExistence type="predicted"/>
<comment type="caution">
    <text evidence="2">The sequence shown here is derived from an EMBL/GenBank/DDBJ whole genome shotgun (WGS) entry which is preliminary data.</text>
</comment>
<sequence>MDEFPAARKGRQFEEASQGSSWRREEGETTAGQTPQALQLDLPCGQGPVALRRHTEGKPQRRLGKTRICCRLLALSSPIMILLFSVGSGKVKAKVVSRSPYSINLSRSRSVTCEHFSKVCIVFSNGGMRDRARAERRHSSPCNMLAYLEIILELALPVKITLRL</sequence>